<evidence type="ECO:0000313" key="2">
    <source>
        <dbReference type="Proteomes" id="UP000288587"/>
    </source>
</evidence>
<reference evidence="1 2" key="1">
    <citation type="submission" date="2019-01" db="EMBL/GenBank/DDBJ databases">
        <authorList>
            <person name="Chen W.-M."/>
        </authorList>
    </citation>
    <scope>NUCLEOTIDE SEQUENCE [LARGE SCALE GENOMIC DNA]</scope>
    <source>
        <strain evidence="1 2">CCP-18</strain>
    </source>
</reference>
<evidence type="ECO:0000313" key="1">
    <source>
        <dbReference type="EMBL" id="RVT88384.1"/>
    </source>
</evidence>
<dbReference type="Proteomes" id="UP000288587">
    <property type="component" value="Unassembled WGS sequence"/>
</dbReference>
<dbReference type="RefSeq" id="WP_127681505.1">
    <property type="nucleotide sequence ID" value="NZ_SACM01000001.1"/>
</dbReference>
<accession>A0A3S2V4U0</accession>
<keyword evidence="2" id="KW-1185">Reference proteome</keyword>
<proteinExistence type="predicted"/>
<dbReference type="EMBL" id="SACM01000001">
    <property type="protein sequence ID" value="RVT88384.1"/>
    <property type="molecule type" value="Genomic_DNA"/>
</dbReference>
<organism evidence="1 2">
    <name type="scientific">Inhella crocodyli</name>
    <dbReference type="NCBI Taxonomy" id="2499851"/>
    <lineage>
        <taxon>Bacteria</taxon>
        <taxon>Pseudomonadati</taxon>
        <taxon>Pseudomonadota</taxon>
        <taxon>Betaproteobacteria</taxon>
        <taxon>Burkholderiales</taxon>
        <taxon>Sphaerotilaceae</taxon>
        <taxon>Inhella</taxon>
    </lineage>
</organism>
<protein>
    <submittedName>
        <fullName evidence="1">Uncharacterized protein</fullName>
    </submittedName>
</protein>
<gene>
    <name evidence="1" type="ORF">EOD73_05225</name>
</gene>
<name>A0A3S2V4U0_9BURK</name>
<sequence length="61" mass="6879">MTDRDVIQAAYEDQLAQLFEHFFANTVEAEGQAAELAQAERAFQAGVRRAREVRDRALALL</sequence>
<dbReference type="AlphaFoldDB" id="A0A3S2V4U0"/>
<comment type="caution">
    <text evidence="1">The sequence shown here is derived from an EMBL/GenBank/DDBJ whole genome shotgun (WGS) entry which is preliminary data.</text>
</comment>